<protein>
    <submittedName>
        <fullName evidence="1">Uncharacterized protein</fullName>
    </submittedName>
</protein>
<dbReference type="AlphaFoldDB" id="V4A3T1"/>
<evidence type="ECO:0000313" key="2">
    <source>
        <dbReference type="Proteomes" id="UP000030746"/>
    </source>
</evidence>
<sequence>DKWIVVTSLSSPTSDIYYLANITGWKLLVLGEEKTSNWSNVNCHFLSYNDRENELFTIKTLLPKGSYSRKTLGYLYAIVNGAQVIYATDDNYRPTDNLTNFNLETMEFGMRYSGQNLFNAYSHFGQSSIWPKGFPLEKISDQKSLNYHVGKFTTPSIQQSLVNGDPDVDSIFRLTRKMKSEHMNVLFDSVAPPVIVPSGVLSPFSSQNTLFLYDAFWALVLPISTSFKGSDIWKNYWAQRLLWEIGGNVGFYPPNGIRKRNTESHIEDAKYESAFYSRTSKLIEFLQNWRCNVELKFFKCVVKLSEQMYLNKFWTKQDVHVVKVWLKDLNHFGYIEPSRAPYVFPTTSNTTSEHLIRVVYKPTEQKQSQMQASKSILQSKWDQVLGITSFCNLTRYQITTKSLASKTYPNILLIIVFNFPIYDNIPYLQLMYGVKFSHIVYCGNSLEAYLKSSKKLRFSVSFLEVDVHRGYFFEKCLSVAMKMNHKVKGYLLIGDDTLLNSWNIPSLPLDKLWFHQHELLLRDKSSGWHWWNKEMGNTVFNKTWEYLLQQSLTDPSKEQIINSYMTRLEKATGSNLGLYHGASDIVYIPIRFKSQAIYLFDVFSKHKVFMEISIPSVVFGLDDKANIVNLAGQYLWYDGKREHVPELFRADQIFLHPVKL</sequence>
<name>V4A3T1_LOTGI</name>
<accession>V4A3T1</accession>
<dbReference type="CTD" id="20251661"/>
<keyword evidence="2" id="KW-1185">Reference proteome</keyword>
<dbReference type="GeneID" id="20251661"/>
<dbReference type="InterPro" id="IPR005049">
    <property type="entry name" value="STL-like"/>
</dbReference>
<reference evidence="1 2" key="1">
    <citation type="journal article" date="2013" name="Nature">
        <title>Insights into bilaterian evolution from three spiralian genomes.</title>
        <authorList>
            <person name="Simakov O."/>
            <person name="Marletaz F."/>
            <person name="Cho S.J."/>
            <person name="Edsinger-Gonzales E."/>
            <person name="Havlak P."/>
            <person name="Hellsten U."/>
            <person name="Kuo D.H."/>
            <person name="Larsson T."/>
            <person name="Lv J."/>
            <person name="Arendt D."/>
            <person name="Savage R."/>
            <person name="Osoegawa K."/>
            <person name="de Jong P."/>
            <person name="Grimwood J."/>
            <person name="Chapman J.A."/>
            <person name="Shapiro H."/>
            <person name="Aerts A."/>
            <person name="Otillar R.P."/>
            <person name="Terry A.Y."/>
            <person name="Boore J.L."/>
            <person name="Grigoriev I.V."/>
            <person name="Lindberg D.R."/>
            <person name="Seaver E.C."/>
            <person name="Weisblat D.A."/>
            <person name="Putnam N.H."/>
            <person name="Rokhsar D.S."/>
        </authorList>
    </citation>
    <scope>NUCLEOTIDE SEQUENCE [LARGE SCALE GENOMIC DNA]</scope>
</reference>
<dbReference type="PANTHER" id="PTHR31362:SF0">
    <property type="entry name" value="EXOSTOSIN DOMAIN-CONTAINING PROTEIN-RELATED"/>
    <property type="match status" value="1"/>
</dbReference>
<feature type="non-terminal residue" evidence="1">
    <location>
        <position position="660"/>
    </location>
</feature>
<dbReference type="STRING" id="225164.V4A3T1"/>
<dbReference type="KEGG" id="lgi:LOTGIDRAFT_62788"/>
<dbReference type="OMA" id="NYRILDH"/>
<proteinExistence type="predicted"/>
<feature type="non-terminal residue" evidence="1">
    <location>
        <position position="1"/>
    </location>
</feature>
<dbReference type="EMBL" id="KB202823">
    <property type="protein sequence ID" value="ESO87876.1"/>
    <property type="molecule type" value="Genomic_DNA"/>
</dbReference>
<dbReference type="OrthoDB" id="408493at2759"/>
<organism evidence="1 2">
    <name type="scientific">Lottia gigantea</name>
    <name type="common">Giant owl limpet</name>
    <dbReference type="NCBI Taxonomy" id="225164"/>
    <lineage>
        <taxon>Eukaryota</taxon>
        <taxon>Metazoa</taxon>
        <taxon>Spiralia</taxon>
        <taxon>Lophotrochozoa</taxon>
        <taxon>Mollusca</taxon>
        <taxon>Gastropoda</taxon>
        <taxon>Patellogastropoda</taxon>
        <taxon>Lottioidea</taxon>
        <taxon>Lottiidae</taxon>
        <taxon>Lottia</taxon>
    </lineage>
</organism>
<dbReference type="PANTHER" id="PTHR31362">
    <property type="entry name" value="GLYCOSYLTRANSFERASE STELLO1-RELATED"/>
    <property type="match status" value="1"/>
</dbReference>
<dbReference type="Proteomes" id="UP000030746">
    <property type="component" value="Unassembled WGS sequence"/>
</dbReference>
<gene>
    <name evidence="1" type="ORF">LOTGIDRAFT_62788</name>
</gene>
<evidence type="ECO:0000313" key="1">
    <source>
        <dbReference type="EMBL" id="ESO87876.1"/>
    </source>
</evidence>
<dbReference type="Pfam" id="PF03385">
    <property type="entry name" value="STELLO"/>
    <property type="match status" value="1"/>
</dbReference>
<dbReference type="HOGENOM" id="CLU_011678_0_0_1"/>
<dbReference type="RefSeq" id="XP_009061393.1">
    <property type="nucleotide sequence ID" value="XM_009063145.1"/>
</dbReference>